<proteinExistence type="predicted"/>
<dbReference type="Proteomes" id="UP000663879">
    <property type="component" value="Unassembled WGS sequence"/>
</dbReference>
<organism evidence="1 2">
    <name type="scientific">Brachionus calyciflorus</name>
    <dbReference type="NCBI Taxonomy" id="104777"/>
    <lineage>
        <taxon>Eukaryota</taxon>
        <taxon>Metazoa</taxon>
        <taxon>Spiralia</taxon>
        <taxon>Gnathifera</taxon>
        <taxon>Rotifera</taxon>
        <taxon>Eurotatoria</taxon>
        <taxon>Monogononta</taxon>
        <taxon>Pseudotrocha</taxon>
        <taxon>Ploima</taxon>
        <taxon>Brachionidae</taxon>
        <taxon>Brachionus</taxon>
    </lineage>
</organism>
<gene>
    <name evidence="1" type="ORF">OXX778_LOCUS17280</name>
</gene>
<accession>A0A814I6J8</accession>
<dbReference type="EMBL" id="CAJNOC010004368">
    <property type="protein sequence ID" value="CAF1018990.1"/>
    <property type="molecule type" value="Genomic_DNA"/>
</dbReference>
<reference evidence="1" key="1">
    <citation type="submission" date="2021-02" db="EMBL/GenBank/DDBJ databases">
        <authorList>
            <person name="Nowell W R."/>
        </authorList>
    </citation>
    <scope>NUCLEOTIDE SEQUENCE</scope>
    <source>
        <strain evidence="1">Ploen Becks lab</strain>
    </source>
</reference>
<name>A0A814I6J8_9BILA</name>
<dbReference type="AlphaFoldDB" id="A0A814I6J8"/>
<evidence type="ECO:0000313" key="1">
    <source>
        <dbReference type="EMBL" id="CAF1018990.1"/>
    </source>
</evidence>
<sequence length="258" mass="30153">MTVGDKIPMDPYQLLHKFNHVDKLDECIYTKFYYTKQKGAPGLIDCNFCGIAPAKTTSHKMQKFYRECHCFNQQCDLKLKILICHVSQKYYVYSKGTHQNKKQNKSKISELNQSNNSLNMPSNVNGVYQSTPLITRDAFVKLFLNCDYIELDAEEYSDVIKKNNIKITNNCPILKMIKFERDETSQFVKAFLKYEITDEFSQPGYTPGSIHFYQNSNCVTYKFKCKKCISNKVFATFFIDYKLLILQLRGNLCDCKFF</sequence>
<keyword evidence="2" id="KW-1185">Reference proteome</keyword>
<evidence type="ECO:0000313" key="2">
    <source>
        <dbReference type="Proteomes" id="UP000663879"/>
    </source>
</evidence>
<protein>
    <submittedName>
        <fullName evidence="1">Uncharacterized protein</fullName>
    </submittedName>
</protein>
<comment type="caution">
    <text evidence="1">The sequence shown here is derived from an EMBL/GenBank/DDBJ whole genome shotgun (WGS) entry which is preliminary data.</text>
</comment>